<accession>A0A1X0YF89</accession>
<dbReference type="GO" id="GO:0005886">
    <property type="term" value="C:plasma membrane"/>
    <property type="evidence" value="ECO:0007669"/>
    <property type="project" value="UniProtKB-SubCell"/>
</dbReference>
<dbReference type="Pfam" id="PF08021">
    <property type="entry name" value="FAD_binding_9"/>
    <property type="match status" value="1"/>
</dbReference>
<keyword evidence="6" id="KW-0285">Flavoprotein</keyword>
<keyword evidence="3" id="KW-0813">Transport</keyword>
<keyword evidence="5" id="KW-0997">Cell inner membrane</keyword>
<dbReference type="SUPFAM" id="SSF52540">
    <property type="entry name" value="P-loop containing nucleoside triphosphate hydrolases"/>
    <property type="match status" value="1"/>
</dbReference>
<feature type="domain" description="FAD-binding FR-type" evidence="22">
    <location>
        <begin position="15"/>
        <end position="122"/>
    </location>
</feature>
<dbReference type="PANTHER" id="PTHR24221">
    <property type="entry name" value="ATP-BINDING CASSETTE SUB-FAMILY B"/>
    <property type="match status" value="1"/>
</dbReference>
<evidence type="ECO:0000256" key="19">
    <source>
        <dbReference type="SAM" id="Phobius"/>
    </source>
</evidence>
<dbReference type="GO" id="GO:0016887">
    <property type="term" value="F:ATP hydrolysis activity"/>
    <property type="evidence" value="ECO:0007669"/>
    <property type="project" value="InterPro"/>
</dbReference>
<dbReference type="InterPro" id="IPR039261">
    <property type="entry name" value="FNR_nucleotide-bd"/>
</dbReference>
<feature type="transmembrane region" description="Helical" evidence="19">
    <location>
        <begin position="569"/>
        <end position="590"/>
    </location>
</feature>
<feature type="transmembrane region" description="Helical" evidence="19">
    <location>
        <begin position="308"/>
        <end position="329"/>
    </location>
</feature>
<dbReference type="InterPro" id="IPR007037">
    <property type="entry name" value="SIP_rossman_dom"/>
</dbReference>
<dbReference type="SUPFAM" id="SSF90123">
    <property type="entry name" value="ABC transporter transmembrane region"/>
    <property type="match status" value="1"/>
</dbReference>
<dbReference type="STRING" id="1784.VC42_06770"/>
<proteinExistence type="inferred from homology"/>
<dbReference type="EMBL" id="MZZM01000006">
    <property type="protein sequence ID" value="ORJ63777.1"/>
    <property type="molecule type" value="Genomic_DNA"/>
</dbReference>
<dbReference type="PROSITE" id="PS51384">
    <property type="entry name" value="FAD_FR"/>
    <property type="match status" value="1"/>
</dbReference>
<evidence type="ECO:0000256" key="14">
    <source>
        <dbReference type="ARBA" id="ARBA00023455"/>
    </source>
</evidence>
<organism evidence="23 24">
    <name type="scientific">Mycobacterium simiae</name>
    <name type="common">Mycobacterium habana</name>
    <dbReference type="NCBI Taxonomy" id="1784"/>
    <lineage>
        <taxon>Bacteria</taxon>
        <taxon>Bacillati</taxon>
        <taxon>Actinomycetota</taxon>
        <taxon>Actinomycetes</taxon>
        <taxon>Mycobacteriales</taxon>
        <taxon>Mycobacteriaceae</taxon>
        <taxon>Mycobacterium</taxon>
        <taxon>Mycobacterium simiae complex</taxon>
    </lineage>
</organism>
<evidence type="ECO:0000256" key="15">
    <source>
        <dbReference type="ARBA" id="ARBA00023467"/>
    </source>
</evidence>
<evidence type="ECO:0000256" key="7">
    <source>
        <dbReference type="ARBA" id="ARBA00022692"/>
    </source>
</evidence>
<evidence type="ECO:0000256" key="5">
    <source>
        <dbReference type="ARBA" id="ARBA00022519"/>
    </source>
</evidence>
<keyword evidence="4" id="KW-1003">Cell membrane</keyword>
<dbReference type="SMART" id="SM00382">
    <property type="entry name" value="AAA"/>
    <property type="match status" value="1"/>
</dbReference>
<comment type="caution">
    <text evidence="23">The sequence shown here is derived from an EMBL/GenBank/DDBJ whole genome shotgun (WGS) entry which is preliminary data.</text>
</comment>
<dbReference type="InterPro" id="IPR017871">
    <property type="entry name" value="ABC_transporter-like_CS"/>
</dbReference>
<dbReference type="GO" id="GO:0016491">
    <property type="term" value="F:oxidoreductase activity"/>
    <property type="evidence" value="ECO:0007669"/>
    <property type="project" value="InterPro"/>
</dbReference>
<keyword evidence="9" id="KW-0274">FAD</keyword>
<protein>
    <recommendedName>
        <fullName evidence="16">Mycobactin import ATP-binding/permease protein IrtA</fullName>
    </recommendedName>
    <alternativeName>
        <fullName evidence="18">Mycobactin import ATP-binding/permease protein IrtB</fullName>
    </alternativeName>
</protein>
<feature type="transmembrane region" description="Helical" evidence="19">
    <location>
        <begin position="537"/>
        <end position="557"/>
    </location>
</feature>
<reference evidence="23 24" key="1">
    <citation type="submission" date="2017-03" db="EMBL/GenBank/DDBJ databases">
        <title>Genomic insights into Mycobacterium simiae human colonization.</title>
        <authorList>
            <person name="Steffani J.L."/>
            <person name="Brunck M.E."/>
            <person name="Cruz E."/>
            <person name="Montiel R."/>
            <person name="Barona F."/>
        </authorList>
    </citation>
    <scope>NUCLEOTIDE SEQUENCE [LARGE SCALE GENOMIC DNA]</scope>
    <source>
        <strain evidence="23 24">MsiGto</strain>
    </source>
</reference>
<dbReference type="Gene3D" id="2.40.30.10">
    <property type="entry name" value="Translation factors"/>
    <property type="match status" value="1"/>
</dbReference>
<evidence type="ECO:0000256" key="11">
    <source>
        <dbReference type="ARBA" id="ARBA00022967"/>
    </source>
</evidence>
<evidence type="ECO:0000256" key="1">
    <source>
        <dbReference type="ARBA" id="ARBA00001974"/>
    </source>
</evidence>
<dbReference type="InterPro" id="IPR027417">
    <property type="entry name" value="P-loop_NTPase"/>
</dbReference>
<evidence type="ECO:0000256" key="8">
    <source>
        <dbReference type="ARBA" id="ARBA00022741"/>
    </source>
</evidence>
<evidence type="ECO:0000259" key="22">
    <source>
        <dbReference type="PROSITE" id="PS51384"/>
    </source>
</evidence>
<evidence type="ECO:0000256" key="3">
    <source>
        <dbReference type="ARBA" id="ARBA00022448"/>
    </source>
</evidence>
<evidence type="ECO:0000259" key="21">
    <source>
        <dbReference type="PROSITE" id="PS50929"/>
    </source>
</evidence>
<dbReference type="CDD" id="cd06193">
    <property type="entry name" value="siderophore_interacting"/>
    <property type="match status" value="1"/>
</dbReference>
<comment type="subunit">
    <text evidence="17">Forms a heterodimer with IrtA.</text>
</comment>
<evidence type="ECO:0000256" key="4">
    <source>
        <dbReference type="ARBA" id="ARBA00022475"/>
    </source>
</evidence>
<feature type="domain" description="ABC transmembrane type-1" evidence="21">
    <location>
        <begin position="310"/>
        <end position="592"/>
    </location>
</feature>
<name>A0A1X0YF89_MYCSI</name>
<dbReference type="Pfam" id="PF04954">
    <property type="entry name" value="SIP"/>
    <property type="match status" value="1"/>
</dbReference>
<dbReference type="PROSITE" id="PS50929">
    <property type="entry name" value="ABC_TM1F"/>
    <property type="match status" value="1"/>
</dbReference>
<evidence type="ECO:0000256" key="12">
    <source>
        <dbReference type="ARBA" id="ARBA00022989"/>
    </source>
</evidence>
<dbReference type="GO" id="GO:0140359">
    <property type="term" value="F:ABC-type transporter activity"/>
    <property type="evidence" value="ECO:0007669"/>
    <property type="project" value="InterPro"/>
</dbReference>
<dbReference type="FunFam" id="3.40.50.300:FF:000221">
    <property type="entry name" value="Multidrug ABC transporter ATP-binding protein"/>
    <property type="match status" value="1"/>
</dbReference>
<evidence type="ECO:0000256" key="10">
    <source>
        <dbReference type="ARBA" id="ARBA00022840"/>
    </source>
</evidence>
<comment type="cofactor">
    <cofactor evidence="1">
        <name>FAD</name>
        <dbReference type="ChEBI" id="CHEBI:57692"/>
    </cofactor>
</comment>
<dbReference type="InterPro" id="IPR011527">
    <property type="entry name" value="ABC1_TM_dom"/>
</dbReference>
<evidence type="ECO:0000256" key="6">
    <source>
        <dbReference type="ARBA" id="ARBA00022630"/>
    </source>
</evidence>
<dbReference type="PROSITE" id="PS00211">
    <property type="entry name" value="ABC_TRANSPORTER_1"/>
    <property type="match status" value="1"/>
</dbReference>
<keyword evidence="8" id="KW-0547">Nucleotide-binding</keyword>
<comment type="subunit">
    <text evidence="15">Forms a heterodimer with IrtB.</text>
</comment>
<sequence>MARGFQGAILRGFGARDHVATVLETERIAPHFVRIRMTSATLFEDAEAEPAAWLRFWFPDPRGSDTEFQRAYTISEADVATGRFAIDVVLHEPAGPASSWARTVEPGATIAVMSLMGASRFDRPDEQPAGYLLIGDSASIPGMNGIIGTVPDDVPIEMYLEQHDDNDTSIPIAQHPRLRVHWVRRRDEGSLAEAIEARDWSDWYAWATPEASTLKNVRKHLRDAFGFPKSEVHAQAYWSAGREMGTTRGGDADPTKAQAPAALVVAETIAAQPDALVTAPAGAAEMSAHRGSWRAQAAGRLLAPLRSALIVSGVLQAVITLVQLAPFVLLVELARLLVSGADAARLWQVGIAAVSLLGVGTVLGAALTLWLHVTDARFASDLRSRLLSKMSRLPLGWFTARGSGSIKQLLTDDTLSLHYLVTHAIPDAVNAVVAPVAVLVYLFTVDWRVALVLFGPVLVYLVMTSALTIQSGPRIVQAQRWAERMNGEAGAYLEGQPVIRVFGGAAASNFRRRLDEYIGFLVAWQRPLAGKKAAMDLATRPATFLWLITLAGTLLVVSHRMDPVNLLPFLLLGTTFGVRLLGIAYGIGGIRSGLLAARRLQIALDERELEVHERPSDPGAAAAVVFDRVGFSYRPGVPVIEDVSLELHPGTVTALVGPSGSGKSTLAALLARFHDVEHGAIYVGGQDIRSLTADELYSRVGFVLQETQLVHGTVAENIALAVPDATLEQIQAAARQAQIHDRVLRLPNGYDTMLGAAAALSGGERQRLTIARAILADTAILILDEATAFADPESEYLVQQALNRLTRDRTVLVIAHRLHTITRADQIVVLDSGRIVERGTHEELLAADGRYRRLWDTGQAKPVVVTGAAPEGAR</sequence>
<dbReference type="Pfam" id="PF00664">
    <property type="entry name" value="ABC_membrane"/>
    <property type="match status" value="1"/>
</dbReference>
<keyword evidence="7 19" id="KW-0812">Transmembrane</keyword>
<evidence type="ECO:0000256" key="16">
    <source>
        <dbReference type="ARBA" id="ARBA00023488"/>
    </source>
</evidence>
<dbReference type="PROSITE" id="PS50893">
    <property type="entry name" value="ABC_TRANSPORTER_2"/>
    <property type="match status" value="1"/>
</dbReference>
<comment type="subcellular location">
    <subcellularLocation>
        <location evidence="2">Cell inner membrane</location>
        <topology evidence="2">Multi-pass membrane protein</topology>
    </subcellularLocation>
</comment>
<dbReference type="PANTHER" id="PTHR24221:SF654">
    <property type="entry name" value="ATP-BINDING CASSETTE SUB-FAMILY B MEMBER 6"/>
    <property type="match status" value="1"/>
</dbReference>
<dbReference type="InterPro" id="IPR036640">
    <property type="entry name" value="ABC1_TM_sf"/>
</dbReference>
<dbReference type="Gene3D" id="3.40.50.80">
    <property type="entry name" value="Nucleotide-binding domain of ferredoxin-NADP reductase (FNR) module"/>
    <property type="match status" value="1"/>
</dbReference>
<dbReference type="InterPro" id="IPR003593">
    <property type="entry name" value="AAA+_ATPase"/>
</dbReference>
<gene>
    <name evidence="23" type="ORF">B5M45_04320</name>
</gene>
<dbReference type="InterPro" id="IPR003439">
    <property type="entry name" value="ABC_transporter-like_ATP-bd"/>
</dbReference>
<dbReference type="Gene3D" id="3.40.50.300">
    <property type="entry name" value="P-loop containing nucleotide triphosphate hydrolases"/>
    <property type="match status" value="1"/>
</dbReference>
<feature type="transmembrane region" description="Helical" evidence="19">
    <location>
        <begin position="349"/>
        <end position="373"/>
    </location>
</feature>
<feature type="domain" description="ABC transporter" evidence="20">
    <location>
        <begin position="624"/>
        <end position="857"/>
    </location>
</feature>
<evidence type="ECO:0000256" key="13">
    <source>
        <dbReference type="ARBA" id="ARBA00023136"/>
    </source>
</evidence>
<keyword evidence="12 19" id="KW-1133">Transmembrane helix</keyword>
<dbReference type="GO" id="GO:0034040">
    <property type="term" value="F:ATPase-coupled lipid transmembrane transporter activity"/>
    <property type="evidence" value="ECO:0007669"/>
    <property type="project" value="TreeGrafter"/>
</dbReference>
<dbReference type="InterPro" id="IPR039421">
    <property type="entry name" value="Type_1_exporter"/>
</dbReference>
<dbReference type="SUPFAM" id="SSF63380">
    <property type="entry name" value="Riboflavin synthase domain-like"/>
    <property type="match status" value="1"/>
</dbReference>
<dbReference type="InterPro" id="IPR017938">
    <property type="entry name" value="Riboflavin_synthase-like_b-brl"/>
</dbReference>
<evidence type="ECO:0000256" key="2">
    <source>
        <dbReference type="ARBA" id="ARBA00004429"/>
    </source>
</evidence>
<keyword evidence="10" id="KW-0067">ATP-binding</keyword>
<comment type="similarity">
    <text evidence="14">Belongs to the ABC transporter superfamily. Siderophore-Fe(3+) uptake transporter (SIUT) (TC 3.A.1.21) family.</text>
</comment>
<evidence type="ECO:0000256" key="9">
    <source>
        <dbReference type="ARBA" id="ARBA00022827"/>
    </source>
</evidence>
<evidence type="ECO:0000313" key="23">
    <source>
        <dbReference type="EMBL" id="ORJ63777.1"/>
    </source>
</evidence>
<feature type="transmembrane region" description="Helical" evidence="19">
    <location>
        <begin position="417"/>
        <end position="443"/>
    </location>
</feature>
<evidence type="ECO:0000313" key="24">
    <source>
        <dbReference type="Proteomes" id="UP000193040"/>
    </source>
</evidence>
<dbReference type="InterPro" id="IPR013113">
    <property type="entry name" value="SIP_FAD-bd"/>
</dbReference>
<evidence type="ECO:0000259" key="20">
    <source>
        <dbReference type="PROSITE" id="PS50893"/>
    </source>
</evidence>
<dbReference type="AlphaFoldDB" id="A0A1X0YF89"/>
<dbReference type="RefSeq" id="WP_084948427.1">
    <property type="nucleotide sequence ID" value="NZ_MZZM01000006.1"/>
</dbReference>
<keyword evidence="13 19" id="KW-0472">Membrane</keyword>
<evidence type="ECO:0000256" key="18">
    <source>
        <dbReference type="ARBA" id="ARBA00070320"/>
    </source>
</evidence>
<dbReference type="Gene3D" id="1.20.1560.10">
    <property type="entry name" value="ABC transporter type 1, transmembrane domain"/>
    <property type="match status" value="1"/>
</dbReference>
<dbReference type="InterPro" id="IPR017927">
    <property type="entry name" value="FAD-bd_FR_type"/>
</dbReference>
<dbReference type="GO" id="GO:0005524">
    <property type="term" value="F:ATP binding"/>
    <property type="evidence" value="ECO:0007669"/>
    <property type="project" value="UniProtKB-KW"/>
</dbReference>
<keyword evidence="11" id="KW-1278">Translocase</keyword>
<feature type="transmembrane region" description="Helical" evidence="19">
    <location>
        <begin position="449"/>
        <end position="469"/>
    </location>
</feature>
<keyword evidence="24" id="KW-1185">Reference proteome</keyword>
<dbReference type="Pfam" id="PF00005">
    <property type="entry name" value="ABC_tran"/>
    <property type="match status" value="1"/>
</dbReference>
<dbReference type="Proteomes" id="UP000193040">
    <property type="component" value="Unassembled WGS sequence"/>
</dbReference>
<evidence type="ECO:0000256" key="17">
    <source>
        <dbReference type="ARBA" id="ARBA00066052"/>
    </source>
</evidence>